<dbReference type="SUPFAM" id="SSF53649">
    <property type="entry name" value="Alkaline phosphatase-like"/>
    <property type="match status" value="1"/>
</dbReference>
<reference evidence="6 7" key="1">
    <citation type="submission" date="2019-02" db="EMBL/GenBank/DDBJ databases">
        <title>Deep-cultivation of Planctomycetes and their phenomic and genomic characterization uncovers novel biology.</title>
        <authorList>
            <person name="Wiegand S."/>
            <person name="Jogler M."/>
            <person name="Boedeker C."/>
            <person name="Pinto D."/>
            <person name="Vollmers J."/>
            <person name="Rivas-Marin E."/>
            <person name="Kohn T."/>
            <person name="Peeters S.H."/>
            <person name="Heuer A."/>
            <person name="Rast P."/>
            <person name="Oberbeckmann S."/>
            <person name="Bunk B."/>
            <person name="Jeske O."/>
            <person name="Meyerdierks A."/>
            <person name="Storesund J.E."/>
            <person name="Kallscheuer N."/>
            <person name="Luecker S."/>
            <person name="Lage O.M."/>
            <person name="Pohl T."/>
            <person name="Merkel B.J."/>
            <person name="Hornburger P."/>
            <person name="Mueller R.-W."/>
            <person name="Bruemmer F."/>
            <person name="Labrenz M."/>
            <person name="Spormann A.M."/>
            <person name="Op Den Camp H."/>
            <person name="Overmann J."/>
            <person name="Amann R."/>
            <person name="Jetten M.S.M."/>
            <person name="Mascher T."/>
            <person name="Medema M.H."/>
            <person name="Devos D.P."/>
            <person name="Kaster A.-K."/>
            <person name="Ovreas L."/>
            <person name="Rohde M."/>
            <person name="Galperin M.Y."/>
            <person name="Jogler C."/>
        </authorList>
    </citation>
    <scope>NUCLEOTIDE SEQUENCE [LARGE SCALE GENOMIC DNA]</scope>
    <source>
        <strain evidence="6 7">Pla22</strain>
    </source>
</reference>
<keyword evidence="4" id="KW-0106">Calcium</keyword>
<name>A0A5C5WPM6_9BACT</name>
<dbReference type="AlphaFoldDB" id="A0A5C5WPM6"/>
<dbReference type="Gene3D" id="3.40.720.10">
    <property type="entry name" value="Alkaline Phosphatase, subunit A"/>
    <property type="match status" value="1"/>
</dbReference>
<evidence type="ECO:0000256" key="4">
    <source>
        <dbReference type="ARBA" id="ARBA00022837"/>
    </source>
</evidence>
<dbReference type="Gene3D" id="3.30.1120.10">
    <property type="match status" value="1"/>
</dbReference>
<dbReference type="InterPro" id="IPR000917">
    <property type="entry name" value="Sulfatase_N"/>
</dbReference>
<comment type="caution">
    <text evidence="6">The sequence shown here is derived from an EMBL/GenBank/DDBJ whole genome shotgun (WGS) entry which is preliminary data.</text>
</comment>
<proteinExistence type="inferred from homology"/>
<gene>
    <name evidence="6" type="primary">atsA_1</name>
    <name evidence="6" type="ORF">Pla22_00040</name>
</gene>
<dbReference type="Proteomes" id="UP000316598">
    <property type="component" value="Unassembled WGS sequence"/>
</dbReference>
<keyword evidence="7" id="KW-1185">Reference proteome</keyword>
<dbReference type="PANTHER" id="PTHR42693">
    <property type="entry name" value="ARYLSULFATASE FAMILY MEMBER"/>
    <property type="match status" value="1"/>
</dbReference>
<dbReference type="InterPro" id="IPR024607">
    <property type="entry name" value="Sulfatase_CS"/>
</dbReference>
<dbReference type="EC" id="3.1.6.1" evidence="6"/>
<sequence>MSPVPVPASLATGSVVLPTRIKTAFAFRWSDALVPSPWVTTKSTTPFAYLIIAMGLASLTLVNRAEVVANEQPNIVIILADDLGFSDLGCYGGEIETPNLDRLAEDGLRFTQFYNTARCWPTRSAMMTGHYAQAIGKDTLIEGKRRGAHNLRPDWAPLISVPLREVGYRSYHSGKWHIDGKPTENGFDRSYWLRDHDRLFGPTKHFLDDKTLKPVTDDESYYSSTAIADHAIECLQDHAAEHSSQPFFSFVTFNVPHFPLQAPAEDIAKYDGRYDDGWQAMRQRRFERMQDLLHLPAKLSPVEPDVGPPYYFADAFEKLGSGEVNRPVDWESLTSAQKEFQANKMEIHAAMVDRMDQEIGRLLDQVDAMGQTDNTLVIFLSDNGASAEIMVRGDGHDQEAMMGTGETYLCLGPGFSNACNTPFRRHKTWVHEGGTSTPLVVRWPKKITDAGALRNQPGHVVDLWPTIADAVTATSRTEETPFEVIGLPGGYDRPGKSLLPTIVANTSVARDHLWWLHEGNRAIIAGDWKLVAAKDQPWELFNLAEDRSECVDLSHTHQERVAELSAMWIAETEKIRQCVDAYTGED</sequence>
<keyword evidence="2" id="KW-0479">Metal-binding</keyword>
<organism evidence="6 7">
    <name type="scientific">Rubripirellula amarantea</name>
    <dbReference type="NCBI Taxonomy" id="2527999"/>
    <lineage>
        <taxon>Bacteria</taxon>
        <taxon>Pseudomonadati</taxon>
        <taxon>Planctomycetota</taxon>
        <taxon>Planctomycetia</taxon>
        <taxon>Pirellulales</taxon>
        <taxon>Pirellulaceae</taxon>
        <taxon>Rubripirellula</taxon>
    </lineage>
</organism>
<dbReference type="GO" id="GO:0046872">
    <property type="term" value="F:metal ion binding"/>
    <property type="evidence" value="ECO:0007669"/>
    <property type="project" value="UniProtKB-KW"/>
</dbReference>
<accession>A0A5C5WPM6</accession>
<dbReference type="InterPro" id="IPR050738">
    <property type="entry name" value="Sulfatase"/>
</dbReference>
<evidence type="ECO:0000256" key="3">
    <source>
        <dbReference type="ARBA" id="ARBA00022801"/>
    </source>
</evidence>
<dbReference type="InterPro" id="IPR017850">
    <property type="entry name" value="Alkaline_phosphatase_core_sf"/>
</dbReference>
<evidence type="ECO:0000313" key="6">
    <source>
        <dbReference type="EMBL" id="TWT52380.1"/>
    </source>
</evidence>
<dbReference type="CDD" id="cd16025">
    <property type="entry name" value="PAS_like"/>
    <property type="match status" value="1"/>
</dbReference>
<dbReference type="Pfam" id="PF00884">
    <property type="entry name" value="Sulfatase"/>
    <property type="match status" value="1"/>
</dbReference>
<evidence type="ECO:0000256" key="2">
    <source>
        <dbReference type="ARBA" id="ARBA00022723"/>
    </source>
</evidence>
<keyword evidence="3 6" id="KW-0378">Hydrolase</keyword>
<dbReference type="GO" id="GO:0004065">
    <property type="term" value="F:arylsulfatase activity"/>
    <property type="evidence" value="ECO:0007669"/>
    <property type="project" value="UniProtKB-EC"/>
</dbReference>
<protein>
    <submittedName>
        <fullName evidence="6">Arylsulfatase</fullName>
        <ecNumber evidence="6">3.1.6.1</ecNumber>
    </submittedName>
</protein>
<evidence type="ECO:0000259" key="5">
    <source>
        <dbReference type="Pfam" id="PF00884"/>
    </source>
</evidence>
<feature type="domain" description="Sulfatase N-terminal" evidence="5">
    <location>
        <begin position="73"/>
        <end position="471"/>
    </location>
</feature>
<comment type="similarity">
    <text evidence="1">Belongs to the sulfatase family.</text>
</comment>
<evidence type="ECO:0000313" key="7">
    <source>
        <dbReference type="Proteomes" id="UP000316598"/>
    </source>
</evidence>
<dbReference type="PANTHER" id="PTHR42693:SF53">
    <property type="entry name" value="ENDO-4-O-SULFATASE"/>
    <property type="match status" value="1"/>
</dbReference>
<evidence type="ECO:0000256" key="1">
    <source>
        <dbReference type="ARBA" id="ARBA00008779"/>
    </source>
</evidence>
<dbReference type="EMBL" id="SJPI01000001">
    <property type="protein sequence ID" value="TWT52380.1"/>
    <property type="molecule type" value="Genomic_DNA"/>
</dbReference>
<dbReference type="PROSITE" id="PS00149">
    <property type="entry name" value="SULFATASE_2"/>
    <property type="match status" value="1"/>
</dbReference>